<name>A0A1M5W1B5_9FLAO</name>
<dbReference type="Proteomes" id="UP000184109">
    <property type="component" value="Unassembled WGS sequence"/>
</dbReference>
<keyword evidence="1" id="KW-1133">Transmembrane helix</keyword>
<dbReference type="AlphaFoldDB" id="A0A1M5W1B5"/>
<dbReference type="STRING" id="1195760.SAMN05444281_2129"/>
<keyword evidence="1" id="KW-0812">Transmembrane</keyword>
<keyword evidence="1" id="KW-0472">Membrane</keyword>
<dbReference type="RefSeq" id="WP_073121308.1">
    <property type="nucleotide sequence ID" value="NZ_BMEN01000004.1"/>
</dbReference>
<evidence type="ECO:0000313" key="3">
    <source>
        <dbReference type="Proteomes" id="UP000184109"/>
    </source>
</evidence>
<proteinExistence type="predicted"/>
<feature type="transmembrane region" description="Helical" evidence="1">
    <location>
        <begin position="6"/>
        <end position="26"/>
    </location>
</feature>
<organism evidence="2 3">
    <name type="scientific">Wenyingzhuangia marina</name>
    <dbReference type="NCBI Taxonomy" id="1195760"/>
    <lineage>
        <taxon>Bacteria</taxon>
        <taxon>Pseudomonadati</taxon>
        <taxon>Bacteroidota</taxon>
        <taxon>Flavobacteriia</taxon>
        <taxon>Flavobacteriales</taxon>
        <taxon>Flavobacteriaceae</taxon>
        <taxon>Wenyingzhuangia</taxon>
    </lineage>
</organism>
<protein>
    <submittedName>
        <fullName evidence="2">Uncharacterized protein</fullName>
    </submittedName>
</protein>
<reference evidence="3" key="1">
    <citation type="submission" date="2016-11" db="EMBL/GenBank/DDBJ databases">
        <authorList>
            <person name="Varghese N."/>
            <person name="Submissions S."/>
        </authorList>
    </citation>
    <scope>NUCLEOTIDE SEQUENCE [LARGE SCALE GENOMIC DNA]</scope>
    <source>
        <strain evidence="3">DSM 100572</strain>
    </source>
</reference>
<keyword evidence="3" id="KW-1185">Reference proteome</keyword>
<gene>
    <name evidence="2" type="ORF">SAMN05444281_2129</name>
</gene>
<dbReference type="EMBL" id="FQXQ01000004">
    <property type="protein sequence ID" value="SHH81369.1"/>
    <property type="molecule type" value="Genomic_DNA"/>
</dbReference>
<accession>A0A1M5W1B5</accession>
<evidence type="ECO:0000313" key="2">
    <source>
        <dbReference type="EMBL" id="SHH81369.1"/>
    </source>
</evidence>
<evidence type="ECO:0000256" key="1">
    <source>
        <dbReference type="SAM" id="Phobius"/>
    </source>
</evidence>
<sequence length="217" mass="26065">MLTLKQKQFIGTLIFFIIMLLFSNFYQKKKKQKEKDLYQNQRLSFCVPYRYEIEGSRTSHTLYIKYKLKSLTNYFDSRNEIKEKNIQLNHYYPVIYNRKDSLHSLLLINKKPIDPIAQIAKNSFEMYGKIDSCYNAYNSSETYISYTVNHQKYSFRTRIDSTLLPKKTISSSVGKKIKLKVSKTYFQLNNLYLLSYDRVPDLKKTYKYKDENIQLLY</sequence>